<comment type="subcellular location">
    <subcellularLocation>
        <location evidence="13">Cytoplasm</location>
    </subcellularLocation>
</comment>
<dbReference type="GO" id="GO:0046168">
    <property type="term" value="P:glycerol-3-phosphate catabolic process"/>
    <property type="evidence" value="ECO:0007669"/>
    <property type="project" value="InterPro"/>
</dbReference>
<feature type="binding site" evidence="13">
    <location>
        <position position="135"/>
    </location>
    <ligand>
        <name>sn-glycerol 3-phosphate</name>
        <dbReference type="ChEBI" id="CHEBI:57597"/>
    </ligand>
</feature>
<dbReference type="Pfam" id="PF07479">
    <property type="entry name" value="NAD_Gly3P_dh_C"/>
    <property type="match status" value="1"/>
</dbReference>
<comment type="catalytic activity">
    <reaction evidence="9">
        <text>sn-glycerol 3-phosphate + NADP(+) = dihydroxyacetone phosphate + NADPH + H(+)</text>
        <dbReference type="Rhea" id="RHEA:11096"/>
        <dbReference type="ChEBI" id="CHEBI:15378"/>
        <dbReference type="ChEBI" id="CHEBI:57597"/>
        <dbReference type="ChEBI" id="CHEBI:57642"/>
        <dbReference type="ChEBI" id="CHEBI:57783"/>
        <dbReference type="ChEBI" id="CHEBI:58349"/>
        <dbReference type="EC" id="1.1.1.94"/>
    </reaction>
    <physiologicalReaction direction="right-to-left" evidence="9">
        <dbReference type="Rhea" id="RHEA:11098"/>
    </physiologicalReaction>
</comment>
<dbReference type="GO" id="GO:0046167">
    <property type="term" value="P:glycerol-3-phosphate biosynthetic process"/>
    <property type="evidence" value="ECO:0007669"/>
    <property type="project" value="UniProtKB-UniRule"/>
</dbReference>
<keyword evidence="8 13" id="KW-1208">Phospholipid metabolism</keyword>
<dbReference type="GO" id="GO:0006650">
    <property type="term" value="P:glycerophospholipid metabolic process"/>
    <property type="evidence" value="ECO:0007669"/>
    <property type="project" value="UniProtKB-UniRule"/>
</dbReference>
<dbReference type="HOGENOM" id="CLU_033449_0_2_11"/>
<dbReference type="GO" id="GO:0005975">
    <property type="term" value="P:carbohydrate metabolic process"/>
    <property type="evidence" value="ECO:0007669"/>
    <property type="project" value="InterPro"/>
</dbReference>
<feature type="active site" description="Proton acceptor" evidence="13 14">
    <location>
        <position position="190"/>
    </location>
</feature>
<evidence type="ECO:0000256" key="2">
    <source>
        <dbReference type="ARBA" id="ARBA00022516"/>
    </source>
</evidence>
<evidence type="ECO:0000256" key="16">
    <source>
        <dbReference type="PIRSR" id="PIRSR000114-3"/>
    </source>
</evidence>
<reference evidence="21 22" key="1">
    <citation type="journal article" date="2009" name="Genome Res.">
        <title>Complete genome of the cellulolytic thermophile Acidothermus cellulolyticus 11B provides insights into its ecophysiological and evolutionary adaptations.</title>
        <authorList>
            <person name="Barabote R.D."/>
            <person name="Xie G."/>
            <person name="Leu D.H."/>
            <person name="Normand P."/>
            <person name="Necsulea A."/>
            <person name="Daubin V."/>
            <person name="Medigue C."/>
            <person name="Adney W.S."/>
            <person name="Xu X.C."/>
            <person name="Lapidus A."/>
            <person name="Parales R.E."/>
            <person name="Detter C."/>
            <person name="Pujic P."/>
            <person name="Bruce D."/>
            <person name="Lavire C."/>
            <person name="Challacombe J.F."/>
            <person name="Brettin T.S."/>
            <person name="Berry A.M."/>
        </authorList>
    </citation>
    <scope>NUCLEOTIDE SEQUENCE [LARGE SCALE GENOMIC DNA]</scope>
    <source>
        <strain evidence="22">ATCC 43068 / DSM 8971 / 11B</strain>
    </source>
</reference>
<sequence length="365" mass="39130">MKAAVFGAGSWGTTFSMVLADAGTDVVLWARRPEIAASINHRHRNPWYQKGIRLPERVRATTDPQEAMAGADFVVLALPAQHLRENLQNWVALAPPDVVYVSLIKGIELQTAKRMSEVICEVADVPPERVAVVTGPNLAREIAERQPSASVVACTDDETARRLQAACQTGYFRPYTNPDVIGCELAGAVKNVIAVAVGIADGLRFGNNSRASLITRGLAETARLGVALGADPLTFSGLAGLGDLVATCCSPLSRNHGVGERLGRGMSVAAALAATTTTAEGVASCRPIQELARKHSVEMPIVDVVVAVLYEGMPPRDAVGVLMNRSAKPERHPWPNERHSADSDAQPDRVAESVWRFVRERRIGP</sequence>
<feature type="binding site" evidence="13">
    <location>
        <position position="190"/>
    </location>
    <ligand>
        <name>sn-glycerol 3-phosphate</name>
        <dbReference type="ChEBI" id="CHEBI:57597"/>
    </ligand>
</feature>
<dbReference type="InterPro" id="IPR013328">
    <property type="entry name" value="6PGD_dom2"/>
</dbReference>
<dbReference type="Gene3D" id="3.40.50.720">
    <property type="entry name" value="NAD(P)-binding Rossmann-like Domain"/>
    <property type="match status" value="1"/>
</dbReference>
<dbReference type="SUPFAM" id="SSF48179">
    <property type="entry name" value="6-phosphogluconate dehydrogenase C-terminal domain-like"/>
    <property type="match status" value="1"/>
</dbReference>
<dbReference type="STRING" id="351607.Acel_1587"/>
<feature type="binding site" evidence="13">
    <location>
        <position position="254"/>
    </location>
    <ligand>
        <name>sn-glycerol 3-phosphate</name>
        <dbReference type="ChEBI" id="CHEBI:57597"/>
    </ligand>
</feature>
<evidence type="ECO:0000256" key="1">
    <source>
        <dbReference type="ARBA" id="ARBA00011009"/>
    </source>
</evidence>
<evidence type="ECO:0000256" key="12">
    <source>
        <dbReference type="ARBA" id="ARBA00080511"/>
    </source>
</evidence>
<comment type="caution">
    <text evidence="13">Lacks conserved residue(s) required for the propagation of feature annotation.</text>
</comment>
<feature type="binding site" evidence="13">
    <location>
        <position position="10"/>
    </location>
    <ligand>
        <name>NADPH</name>
        <dbReference type="ChEBI" id="CHEBI:57783"/>
    </ligand>
</feature>
<keyword evidence="2 13" id="KW-0444">Lipid biosynthesis</keyword>
<feature type="binding site" evidence="13">
    <location>
        <position position="253"/>
    </location>
    <ligand>
        <name>sn-glycerol 3-phosphate</name>
        <dbReference type="ChEBI" id="CHEBI:57597"/>
    </ligand>
</feature>
<feature type="binding site" evidence="13">
    <location>
        <position position="48"/>
    </location>
    <ligand>
        <name>NADPH</name>
        <dbReference type="ChEBI" id="CHEBI:57783"/>
    </ligand>
</feature>
<dbReference type="GO" id="GO:0008654">
    <property type="term" value="P:phospholipid biosynthetic process"/>
    <property type="evidence" value="ECO:0007669"/>
    <property type="project" value="UniProtKB-KW"/>
</dbReference>
<feature type="binding site" evidence="16">
    <location>
        <position position="139"/>
    </location>
    <ligand>
        <name>NAD(+)</name>
        <dbReference type="ChEBI" id="CHEBI:57540"/>
    </ligand>
</feature>
<feature type="region of interest" description="Disordered" evidence="18">
    <location>
        <begin position="328"/>
        <end position="349"/>
    </location>
</feature>
<keyword evidence="13" id="KW-0963">Cytoplasm</keyword>
<evidence type="ECO:0000256" key="15">
    <source>
        <dbReference type="PIRSR" id="PIRSR000114-2"/>
    </source>
</evidence>
<evidence type="ECO:0000256" key="11">
    <source>
        <dbReference type="ARBA" id="ARBA00069372"/>
    </source>
</evidence>
<evidence type="ECO:0000256" key="17">
    <source>
        <dbReference type="RuleBase" id="RU000437"/>
    </source>
</evidence>
<feature type="binding site" evidence="13">
    <location>
        <position position="32"/>
    </location>
    <ligand>
        <name>NADPH</name>
        <dbReference type="ChEBI" id="CHEBI:57783"/>
    </ligand>
</feature>
<keyword evidence="5 13" id="KW-0520">NAD</keyword>
<evidence type="ECO:0000259" key="20">
    <source>
        <dbReference type="Pfam" id="PF07479"/>
    </source>
</evidence>
<comment type="catalytic activity">
    <reaction evidence="13">
        <text>sn-glycerol 3-phosphate + NAD(+) = dihydroxyacetone phosphate + NADH + H(+)</text>
        <dbReference type="Rhea" id="RHEA:11092"/>
        <dbReference type="ChEBI" id="CHEBI:15378"/>
        <dbReference type="ChEBI" id="CHEBI:57540"/>
        <dbReference type="ChEBI" id="CHEBI:57597"/>
        <dbReference type="ChEBI" id="CHEBI:57642"/>
        <dbReference type="ChEBI" id="CHEBI:57945"/>
        <dbReference type="EC" id="1.1.1.94"/>
    </reaction>
</comment>
<evidence type="ECO:0000259" key="19">
    <source>
        <dbReference type="Pfam" id="PF01210"/>
    </source>
</evidence>
<keyword evidence="7 13" id="KW-0594">Phospholipid biosynthesis</keyword>
<keyword evidence="4 13" id="KW-0560">Oxidoreductase</keyword>
<dbReference type="Gene3D" id="1.10.1040.10">
    <property type="entry name" value="N-(1-d-carboxylethyl)-l-norvaline Dehydrogenase, domain 2"/>
    <property type="match status" value="1"/>
</dbReference>
<dbReference type="eggNOG" id="COG0240">
    <property type="taxonomic scope" value="Bacteria"/>
</dbReference>
<proteinExistence type="inferred from homology"/>
<dbReference type="UniPathway" id="UPA00940"/>
<comment type="similarity">
    <text evidence="1 13 17">Belongs to the NAD-dependent glycerol-3-phosphate dehydrogenase family.</text>
</comment>
<dbReference type="PANTHER" id="PTHR11728">
    <property type="entry name" value="GLYCEROL-3-PHOSPHATE DEHYDROGENASE"/>
    <property type="match status" value="1"/>
</dbReference>
<dbReference type="GO" id="GO:0051287">
    <property type="term" value="F:NAD binding"/>
    <property type="evidence" value="ECO:0007669"/>
    <property type="project" value="InterPro"/>
</dbReference>
<feature type="binding site" evidence="13">
    <location>
        <position position="255"/>
    </location>
    <ligand>
        <name>sn-glycerol 3-phosphate</name>
        <dbReference type="ChEBI" id="CHEBI:57597"/>
    </ligand>
</feature>
<dbReference type="NCBIfam" id="NF000940">
    <property type="entry name" value="PRK00094.1-2"/>
    <property type="match status" value="1"/>
</dbReference>
<dbReference type="InterPro" id="IPR008927">
    <property type="entry name" value="6-PGluconate_DH-like_C_sf"/>
</dbReference>
<dbReference type="InterPro" id="IPR006109">
    <property type="entry name" value="G3P_DH_NAD-dep_C"/>
</dbReference>
<feature type="binding site" evidence="15">
    <location>
        <position position="105"/>
    </location>
    <ligand>
        <name>substrate</name>
    </ligand>
</feature>
<keyword evidence="13" id="KW-0547">Nucleotide-binding</keyword>
<feature type="binding site" evidence="13">
    <location>
        <position position="280"/>
    </location>
    <ligand>
        <name>NADPH</name>
        <dbReference type="ChEBI" id="CHEBI:57783"/>
    </ligand>
</feature>
<comment type="function">
    <text evidence="13">Catalyzes the reduction of the glycolytic intermediate dihydroxyacetone phosphate (DHAP) to sn-glycerol 3-phosphate (G3P), the key precursor for phospholipid synthesis.</text>
</comment>
<accession>A0LV99</accession>
<dbReference type="InParanoid" id="A0LV99"/>
<dbReference type="GO" id="GO:0141152">
    <property type="term" value="F:glycerol-3-phosphate dehydrogenase (NAD+) activity"/>
    <property type="evidence" value="ECO:0007669"/>
    <property type="project" value="RHEA"/>
</dbReference>
<organism evidence="21 22">
    <name type="scientific">Acidothermus cellulolyticus (strain ATCC 43068 / DSM 8971 / 11B)</name>
    <dbReference type="NCBI Taxonomy" id="351607"/>
    <lineage>
        <taxon>Bacteria</taxon>
        <taxon>Bacillati</taxon>
        <taxon>Actinomycetota</taxon>
        <taxon>Actinomycetes</taxon>
        <taxon>Acidothermales</taxon>
        <taxon>Acidothermaceae</taxon>
        <taxon>Acidothermus</taxon>
    </lineage>
</organism>
<evidence type="ECO:0000256" key="6">
    <source>
        <dbReference type="ARBA" id="ARBA00023098"/>
    </source>
</evidence>
<dbReference type="InterPro" id="IPR006168">
    <property type="entry name" value="G3P_DH_NAD-dep"/>
</dbReference>
<dbReference type="InterPro" id="IPR011128">
    <property type="entry name" value="G3P_DH_NAD-dep_N"/>
</dbReference>
<feature type="binding site" evidence="13">
    <location>
        <position position="139"/>
    </location>
    <ligand>
        <name>NADPH</name>
        <dbReference type="ChEBI" id="CHEBI:57783"/>
    </ligand>
</feature>
<feature type="binding site" evidence="16">
    <location>
        <position position="254"/>
    </location>
    <ligand>
        <name>NAD(+)</name>
        <dbReference type="ChEBI" id="CHEBI:57540"/>
    </ligand>
</feature>
<evidence type="ECO:0000256" key="10">
    <source>
        <dbReference type="ARBA" id="ARBA00066687"/>
    </source>
</evidence>
<feature type="binding site" evidence="16">
    <location>
        <begin position="7"/>
        <end position="12"/>
    </location>
    <ligand>
        <name>NAD(+)</name>
        <dbReference type="ChEBI" id="CHEBI:57540"/>
    </ligand>
</feature>
<dbReference type="KEGG" id="ace:Acel_1587"/>
<dbReference type="PRINTS" id="PR00077">
    <property type="entry name" value="GPDHDRGNASE"/>
</dbReference>
<evidence type="ECO:0000256" key="9">
    <source>
        <dbReference type="ARBA" id="ARBA00052716"/>
    </source>
</evidence>
<dbReference type="Pfam" id="PF01210">
    <property type="entry name" value="NAD_Gly3P_dh_N"/>
    <property type="match status" value="1"/>
</dbReference>
<dbReference type="InterPro" id="IPR036291">
    <property type="entry name" value="NAD(P)-bd_dom_sf"/>
</dbReference>
<gene>
    <name evidence="13" type="primary">gpsA</name>
    <name evidence="21" type="ordered locus">Acel_1587</name>
</gene>
<dbReference type="FunFam" id="1.10.1040.10:FF:000001">
    <property type="entry name" value="Glycerol-3-phosphate dehydrogenase [NAD(P)+]"/>
    <property type="match status" value="1"/>
</dbReference>
<evidence type="ECO:0000256" key="4">
    <source>
        <dbReference type="ARBA" id="ARBA00023002"/>
    </source>
</evidence>
<keyword evidence="22" id="KW-1185">Reference proteome</keyword>
<evidence type="ECO:0000256" key="5">
    <source>
        <dbReference type="ARBA" id="ARBA00023027"/>
    </source>
</evidence>
<dbReference type="GO" id="GO:0005829">
    <property type="term" value="C:cytosol"/>
    <property type="evidence" value="ECO:0007669"/>
    <property type="project" value="TreeGrafter"/>
</dbReference>
<feature type="binding site" evidence="13">
    <location>
        <position position="243"/>
    </location>
    <ligand>
        <name>sn-glycerol 3-phosphate</name>
        <dbReference type="ChEBI" id="CHEBI:57597"/>
    </ligand>
</feature>
<dbReference type="EMBL" id="CP000481">
    <property type="protein sequence ID" value="ABK53359.1"/>
    <property type="molecule type" value="Genomic_DNA"/>
</dbReference>
<dbReference type="NCBIfam" id="NF000942">
    <property type="entry name" value="PRK00094.1-4"/>
    <property type="match status" value="1"/>
</dbReference>
<feature type="binding site" evidence="13">
    <location>
        <position position="105"/>
    </location>
    <ligand>
        <name>sn-glycerol 3-phosphate</name>
        <dbReference type="ChEBI" id="CHEBI:57597"/>
    </ligand>
</feature>
<dbReference type="OrthoDB" id="9812273at2"/>
<evidence type="ECO:0000256" key="13">
    <source>
        <dbReference type="HAMAP-Rule" id="MF_00394"/>
    </source>
</evidence>
<feature type="binding site" evidence="13">
    <location>
        <position position="105"/>
    </location>
    <ligand>
        <name>NADPH</name>
        <dbReference type="ChEBI" id="CHEBI:57783"/>
    </ligand>
</feature>
<feature type="binding site" evidence="13">
    <location>
        <position position="254"/>
    </location>
    <ligand>
        <name>NADPH</name>
        <dbReference type="ChEBI" id="CHEBI:57783"/>
    </ligand>
</feature>
<dbReference type="FunCoup" id="A0LV99">
    <property type="interactions" value="259"/>
</dbReference>
<protein>
    <recommendedName>
        <fullName evidence="11 13">Glycerol-3-phosphate dehydrogenase [NAD(P)+]</fullName>
        <ecNumber evidence="10 13">1.1.1.94</ecNumber>
    </recommendedName>
    <alternativeName>
        <fullName evidence="13">NAD(P)(+)-dependent glycerol-3-phosphate dehydrogenase</fullName>
    </alternativeName>
    <alternativeName>
        <fullName evidence="12 13">NAD(P)H-dependent dihydroxyacetone-phosphate reductase</fullName>
    </alternativeName>
</protein>
<keyword evidence="3 13" id="KW-0521">NADP</keyword>
<dbReference type="AlphaFoldDB" id="A0LV99"/>
<dbReference type="FunFam" id="3.40.50.720:FF:000019">
    <property type="entry name" value="Glycerol-3-phosphate dehydrogenase [NAD(P)+]"/>
    <property type="match status" value="1"/>
</dbReference>
<feature type="binding site" evidence="15">
    <location>
        <begin position="254"/>
        <end position="255"/>
    </location>
    <ligand>
        <name>substrate</name>
    </ligand>
</feature>
<name>A0LV99_ACIC1</name>
<evidence type="ECO:0000256" key="8">
    <source>
        <dbReference type="ARBA" id="ARBA00023264"/>
    </source>
</evidence>
<evidence type="ECO:0000256" key="14">
    <source>
        <dbReference type="PIRSR" id="PIRSR000114-1"/>
    </source>
</evidence>
<comment type="pathway">
    <text evidence="13">Membrane lipid metabolism; glycerophospholipid metabolism.</text>
</comment>
<dbReference type="PANTHER" id="PTHR11728:SF1">
    <property type="entry name" value="GLYCEROL-3-PHOSPHATE DEHYDROGENASE [NAD(+)] 2, CHLOROPLASTIC"/>
    <property type="match status" value="1"/>
</dbReference>
<feature type="binding site" evidence="13">
    <location>
        <position position="11"/>
    </location>
    <ligand>
        <name>NADPH</name>
        <dbReference type="ChEBI" id="CHEBI:57783"/>
    </ligand>
</feature>
<evidence type="ECO:0000313" key="21">
    <source>
        <dbReference type="EMBL" id="ABK53359.1"/>
    </source>
</evidence>
<evidence type="ECO:0000256" key="18">
    <source>
        <dbReference type="SAM" id="MobiDB-lite"/>
    </source>
</evidence>
<dbReference type="GO" id="GO:0141153">
    <property type="term" value="F:glycerol-3-phosphate dehydrogenase (NADP+) activity"/>
    <property type="evidence" value="ECO:0007669"/>
    <property type="project" value="RHEA"/>
</dbReference>
<evidence type="ECO:0000256" key="7">
    <source>
        <dbReference type="ARBA" id="ARBA00023209"/>
    </source>
</evidence>
<evidence type="ECO:0000256" key="3">
    <source>
        <dbReference type="ARBA" id="ARBA00022857"/>
    </source>
</evidence>
<evidence type="ECO:0000313" key="22">
    <source>
        <dbReference type="Proteomes" id="UP000008221"/>
    </source>
</evidence>
<feature type="binding site" evidence="13">
    <location>
        <position position="31"/>
    </location>
    <ligand>
        <name>NADPH</name>
        <dbReference type="ChEBI" id="CHEBI:57783"/>
    </ligand>
</feature>
<feature type="domain" description="Glycerol-3-phosphate dehydrogenase NAD-dependent N-terminal" evidence="19">
    <location>
        <begin position="2"/>
        <end position="159"/>
    </location>
</feature>
<dbReference type="PROSITE" id="PS00957">
    <property type="entry name" value="NAD_G3PDH"/>
    <property type="match status" value="1"/>
</dbReference>
<feature type="domain" description="Glycerol-3-phosphate dehydrogenase NAD-dependent C-terminal" evidence="20">
    <location>
        <begin position="179"/>
        <end position="319"/>
    </location>
</feature>
<dbReference type="PIRSF" id="PIRSF000114">
    <property type="entry name" value="Glycerol-3-P_dh"/>
    <property type="match status" value="1"/>
</dbReference>
<dbReference type="HAMAP" id="MF_00394">
    <property type="entry name" value="NAD_Glyc3P_dehydrog"/>
    <property type="match status" value="1"/>
</dbReference>
<keyword evidence="6 13" id="KW-0443">Lipid metabolism</keyword>
<dbReference type="EC" id="1.1.1.94" evidence="10 13"/>
<dbReference type="Proteomes" id="UP000008221">
    <property type="component" value="Chromosome"/>
</dbReference>
<dbReference type="SUPFAM" id="SSF51735">
    <property type="entry name" value="NAD(P)-binding Rossmann-fold domains"/>
    <property type="match status" value="1"/>
</dbReference>
<dbReference type="RefSeq" id="WP_011720422.1">
    <property type="nucleotide sequence ID" value="NC_008578.1"/>
</dbReference>